<organism evidence="8 9">
    <name type="scientific">Aphis glycines</name>
    <name type="common">Soybean aphid</name>
    <dbReference type="NCBI Taxonomy" id="307491"/>
    <lineage>
        <taxon>Eukaryota</taxon>
        <taxon>Metazoa</taxon>
        <taxon>Ecdysozoa</taxon>
        <taxon>Arthropoda</taxon>
        <taxon>Hexapoda</taxon>
        <taxon>Insecta</taxon>
        <taxon>Pterygota</taxon>
        <taxon>Neoptera</taxon>
        <taxon>Paraneoptera</taxon>
        <taxon>Hemiptera</taxon>
        <taxon>Sternorrhyncha</taxon>
        <taxon>Aphidomorpha</taxon>
        <taxon>Aphidoidea</taxon>
        <taxon>Aphididae</taxon>
        <taxon>Aphidini</taxon>
        <taxon>Aphis</taxon>
        <taxon>Aphis</taxon>
    </lineage>
</organism>
<evidence type="ECO:0000313" key="9">
    <source>
        <dbReference type="Proteomes" id="UP000475862"/>
    </source>
</evidence>
<evidence type="ECO:0000313" key="8">
    <source>
        <dbReference type="EMBL" id="KAE9526926.1"/>
    </source>
</evidence>
<dbReference type="Pfam" id="PF00443">
    <property type="entry name" value="UCH"/>
    <property type="match status" value="1"/>
</dbReference>
<accession>A0A6G0T7B6</accession>
<dbReference type="GO" id="GO:0005829">
    <property type="term" value="C:cytosol"/>
    <property type="evidence" value="ECO:0007669"/>
    <property type="project" value="TreeGrafter"/>
</dbReference>
<dbReference type="Pfam" id="PF25010">
    <property type="entry name" value="ARM_UBP24_USP9X-Y"/>
    <property type="match status" value="1"/>
</dbReference>
<dbReference type="InterPro" id="IPR038765">
    <property type="entry name" value="Papain-like_cys_pep_sf"/>
</dbReference>
<keyword evidence="2" id="KW-0597">Phosphoprotein</keyword>
<dbReference type="Pfam" id="PF22900">
    <property type="entry name" value="UCH_UBL1"/>
    <property type="match status" value="1"/>
</dbReference>
<feature type="region of interest" description="Disordered" evidence="6">
    <location>
        <begin position="1650"/>
        <end position="1671"/>
    </location>
</feature>
<evidence type="ECO:0000256" key="1">
    <source>
        <dbReference type="ARBA" id="ARBA00009085"/>
    </source>
</evidence>
<dbReference type="InterPro" id="IPR001394">
    <property type="entry name" value="Peptidase_C19_UCH"/>
</dbReference>
<feature type="region of interest" description="Disordered" evidence="6">
    <location>
        <begin position="54"/>
        <end position="86"/>
    </location>
</feature>
<comment type="caution">
    <text evidence="8">The sequence shown here is derived from an EMBL/GenBank/DDBJ whole genome shotgun (WGS) entry which is preliminary data.</text>
</comment>
<dbReference type="PANTHER" id="PTHR24006:SF925">
    <property type="entry name" value="UBIQUITINYL HYDROLASE 1"/>
    <property type="match status" value="1"/>
</dbReference>
<dbReference type="GO" id="GO:0005634">
    <property type="term" value="C:nucleus"/>
    <property type="evidence" value="ECO:0007669"/>
    <property type="project" value="TreeGrafter"/>
</dbReference>
<dbReference type="Proteomes" id="UP000475862">
    <property type="component" value="Unassembled WGS sequence"/>
</dbReference>
<dbReference type="PROSITE" id="PS00972">
    <property type="entry name" value="USP_1"/>
    <property type="match status" value="1"/>
</dbReference>
<dbReference type="GO" id="GO:0016477">
    <property type="term" value="P:cell migration"/>
    <property type="evidence" value="ECO:0007669"/>
    <property type="project" value="TreeGrafter"/>
</dbReference>
<dbReference type="InterPro" id="IPR018200">
    <property type="entry name" value="USP_CS"/>
</dbReference>
<dbReference type="EMBL" id="VYZN01000054">
    <property type="protein sequence ID" value="KAE9526926.1"/>
    <property type="molecule type" value="Genomic_DNA"/>
</dbReference>
<dbReference type="PANTHER" id="PTHR24006">
    <property type="entry name" value="UBIQUITIN CARBOXYL-TERMINAL HYDROLASE"/>
    <property type="match status" value="1"/>
</dbReference>
<dbReference type="Pfam" id="PF12030">
    <property type="entry name" value="DUF3517"/>
    <property type="match status" value="1"/>
</dbReference>
<evidence type="ECO:0000256" key="2">
    <source>
        <dbReference type="ARBA" id="ARBA00022553"/>
    </source>
</evidence>
<name>A0A6G0T7B6_APHGL</name>
<dbReference type="PROSITE" id="PS00973">
    <property type="entry name" value="USP_2"/>
    <property type="match status" value="1"/>
</dbReference>
<proteinExistence type="inferred from homology"/>
<gene>
    <name evidence="8" type="ORF">AGLY_013574</name>
</gene>
<protein>
    <recommendedName>
        <fullName evidence="7">USP domain-containing protein</fullName>
    </recommendedName>
</protein>
<keyword evidence="9" id="KW-1185">Reference proteome</keyword>
<dbReference type="InterPro" id="IPR056850">
    <property type="entry name" value="ARM_UBP34_24_USP9X_Y"/>
</dbReference>
<dbReference type="InterPro" id="IPR055176">
    <property type="entry name" value="UBP24/USP9X/USP9Y_UBL"/>
</dbReference>
<dbReference type="PROSITE" id="PS50235">
    <property type="entry name" value="USP_3"/>
    <property type="match status" value="1"/>
</dbReference>
<keyword evidence="4" id="KW-0833">Ubl conjugation pathway</keyword>
<dbReference type="GO" id="GO:0006508">
    <property type="term" value="P:proteolysis"/>
    <property type="evidence" value="ECO:0007669"/>
    <property type="project" value="UniProtKB-KW"/>
</dbReference>
<dbReference type="CDD" id="cd02659">
    <property type="entry name" value="peptidase_C19C"/>
    <property type="match status" value="1"/>
</dbReference>
<comment type="similarity">
    <text evidence="1">Belongs to the peptidase C19 family.</text>
</comment>
<dbReference type="Gene3D" id="3.90.70.10">
    <property type="entry name" value="Cysteine proteinases"/>
    <property type="match status" value="1"/>
</dbReference>
<keyword evidence="3" id="KW-0645">Protease</keyword>
<evidence type="ECO:0000256" key="5">
    <source>
        <dbReference type="ARBA" id="ARBA00022801"/>
    </source>
</evidence>
<dbReference type="InterPro" id="IPR021905">
    <property type="entry name" value="DUF3517"/>
</dbReference>
<feature type="compositionally biased region" description="Acidic residues" evidence="6">
    <location>
        <begin position="66"/>
        <end position="76"/>
    </location>
</feature>
<dbReference type="GO" id="GO:0016579">
    <property type="term" value="P:protein deubiquitination"/>
    <property type="evidence" value="ECO:0007669"/>
    <property type="project" value="InterPro"/>
</dbReference>
<evidence type="ECO:0000259" key="7">
    <source>
        <dbReference type="PROSITE" id="PS50235"/>
    </source>
</evidence>
<dbReference type="OrthoDB" id="289038at2759"/>
<keyword evidence="5" id="KW-0378">Hydrolase</keyword>
<dbReference type="GO" id="GO:0004843">
    <property type="term" value="F:cysteine-type deubiquitinase activity"/>
    <property type="evidence" value="ECO:0007669"/>
    <property type="project" value="InterPro"/>
</dbReference>
<dbReference type="InterPro" id="IPR028889">
    <property type="entry name" value="USP"/>
</dbReference>
<dbReference type="InterPro" id="IPR050164">
    <property type="entry name" value="Peptidase_C19"/>
</dbReference>
<evidence type="ECO:0000256" key="4">
    <source>
        <dbReference type="ARBA" id="ARBA00022786"/>
    </source>
</evidence>
<dbReference type="SUPFAM" id="SSF54001">
    <property type="entry name" value="Cysteine proteinases"/>
    <property type="match status" value="1"/>
</dbReference>
<reference evidence="8 9" key="1">
    <citation type="submission" date="2019-08" db="EMBL/GenBank/DDBJ databases">
        <title>The genome of the soybean aphid Biotype 1, its phylome, world population structure and adaptation to the North American continent.</title>
        <authorList>
            <person name="Giordano R."/>
            <person name="Donthu R.K."/>
            <person name="Hernandez A.G."/>
            <person name="Wright C.L."/>
            <person name="Zimin A.V."/>
        </authorList>
    </citation>
    <scope>NUCLEOTIDE SEQUENCE [LARGE SCALE GENOMIC DNA]</scope>
    <source>
        <tissue evidence="8">Whole aphids</tissue>
    </source>
</reference>
<feature type="domain" description="USP" evidence="7">
    <location>
        <begin position="1610"/>
        <end position="1987"/>
    </location>
</feature>
<evidence type="ECO:0000256" key="6">
    <source>
        <dbReference type="SAM" id="MobiDB-lite"/>
    </source>
</evidence>
<sequence length="2596" mass="297391">MTIATRGQTVGLDSADNQTNVQNVVPQQSTQIHSVLSNINILSPQAIESHQVAAEQSIGETTSADDSVENDMETKEEETRKEDEMEEEEELVFPIIKLVNLEEKIHSQRWIVPVLPDQELVSLLNVSIAFCKKGLDVNNEGCQKFFRDAMVLSFTRILTDDAVNSWKVNIQQYIMNNCMKLVELLVLKLDDDNFPFLEMLGMLFNPLNKFHLFNCTKHSDYIPEIVTNDFDLFARTPPDSRAPKGWLVDLLNKFGVLGGFQKLSGRFESNKTLTISIISGLIRPFGNCSELLTESTILKYLMPIVEKIPGLLDILTDDELKKETKNEGKNDAISSIIKACKQLAVKVPKQDDLIKQLEIFRLKMLLRLLQISSFNGKMNALNEVNKVITNVTYTPHRHIDHDEEYLTPEKMAKWIKENNVLEIVLRDSLHQPQYVEKLEKIIRFVIKEQALSLNDLDALWAAQAGKHDAIVKNVHDLLAKLAWDFSPEQLDHLFECFHANWTNANKKQREKLLELIRRLAEDDKDGVMAHKVLMLFWNLAHGEDVSTEIIDQALSAHVKILDYSCAQDRDAQKTAWLDKCVDELKNNSSWVLPVLKHMRDICMLYDSSPVGAHHQAQTHTLYRQEIIARLQNQHTLVSLVTDNLSKYMDDVRKVALENHNLDPAKYYPDGRYCHLQQVQERLYFLKFCLKDGNLWLCAEQAHQVWISLAERAVFLADREACFRWFSKLMGEEPDIDPSINTKFFVNNLLQLDPTLLTENGIKCFERFFKAVNVKEGKLLKKRRCYQMENIDLIGVDYLWKVVTNCNEDIAAHAINLLKEVNTNLAPRLQANPLEFHQTFVAECLERLRAHYDTVSILSKPLMNNDDVIERNIEITKMIRVMKVLYEYLGECDASFNGDRSLLPLHRACRGKHISVIVRLTNANRSLVDDHELVMHSNDNISCVRRQLLKRLRNSGTITAIAGSLNIKLDIFPGSSIDLTTTLDDNKLLGELPFRDKLYLNARLMTANTNLASSPDSSSDSSITNNQPLYDFSLNMDAENCLPTVIISENPKYVHFFLQVSDKGIEIENEQLREAARCILKLIPPAESTIKKIKRFFTYRSDLVEGNLNIDSIYFTSSSSQNLYNLEVLYSMLFPAIDPMADKTLEFQTYFITSSHAPEIIQMLVSNKFILENDQITKRSIYLVVLKICRLVLCVMGQVITQLCQSSGLVLGTSNDNECCLYKGVDVIDQCDDTLALMKEAFGLVPNPSLEYMLRSVTSKLARKFIDKIANGCDTLEDSIVAINKSLSKFMPNLDMIWNTIQLAWAMAGANQHMLDGKLNNSDLHDNLNGKPLEMEDICVCKEALEVLTLCLFLKPNYLSQLMEKKDWQIFLIDLILLANNRQVRCSAAEQFLLIVKFSWSAEPLLSTISLMFSVLNDTVLKFAQNSYEYFHVLTYLLNYASHEKIPVPDFEELLNNEIKWLKNIREKIKTDGDSGMEEVILEGHLNITKELVQMISIEKRDEIGSNETTGIMLIKELLEDFIFPASKLMEDMNRHQTIDFVDIEVTPVCKSPNSTNAAFDLIISLCIGCVANLKLTVEMLTQYFYSEREDPLVEWDYLPMMGARTARGFVGLKNAGATCYMNSVLQQLYMVLPIRLGILSAHGAAIDTNDDFNSDDKNDNETQMDITEDRNKFDQSRKEYNVGILKQVQAIFGHLAFSKVQYYVPRGLWKHFKLQGEPVNLREQQDAVEFFMSLVESLDEALKALSQDQIMSKTLGGSYSDQKICQGCPHRYSKEEPFSVISVDIRNHSNLTDSLEQYVKGELLEGADAYHCDKCNKKVVTVKRLCVKKLPPILAIQLKRFEYDFERVCAIKFNDYFEFPRNLDMEPYTVSGLAKIEGEIIDCDYDESQNENHTKYQLTGIVVHSGQASGGHYYSYIQDRSAEGLSKWYKFDDGDVTECKMDEDEEMKTQCFGGDYMGEVFDHALKRTSYRRQKRWWNAYMLFYTKVDSNTELLVNGIRKLSLSDRRSSNSCIKMPSCIKRSVQQQNIRFLHTRSQYTEEYFKFIRNIATINAPNIVASSNDLQVQIATDQEELSLLSTQLVSKFLFYVGLHTKKSLRGNATEWYDLISPHICTYASVRAWFARNILFNHPQRFVEYLLQCMSSEVRSFFIKLIAYLAHYSLQDDAILIPAITSNSLLDTTASLSDHLIIAVLSLLQKEVGEHTNRHLPHYFSFFCMYCNLGMAEKQQLLKLNVAAIFILVAIDEGPGGSNIKYQFNEINKLHSVISILVRCCDCTEKCVSSAPGTPFLPNPFAECQPYLRKVPQQVKDSIFGRICYLKKLIDNSQMNEESMKMLQFVCWENPLSSSMVLTEILWHIMYTYCQELKFYLDLLFVILSIEDSWQVLRIQNAMTGNEDREGVLDTILRHKNQYQRRSYQCIKGLVGLFMRIPMAHKVVLQNTDLKRKWVEAVDWLQEELNRKTLTGGQYNTYNNWTPQSNENTNSFFLERSTSARKVLQKAFEFCPSEDFSIPTLTTQEIEDSSDEGDDVGIQHATDTMTTLVNEPLQVVPDIVPENDDDYDASVPINFNSIDDFDNGESNNVELVNTRIVESSTDMH</sequence>
<evidence type="ECO:0000256" key="3">
    <source>
        <dbReference type="ARBA" id="ARBA00022670"/>
    </source>
</evidence>